<evidence type="ECO:0000256" key="1">
    <source>
        <dbReference type="ARBA" id="ARBA00023180"/>
    </source>
</evidence>
<comment type="caution">
    <text evidence="3">The sequence shown here is derived from an EMBL/GenBank/DDBJ whole genome shotgun (WGS) entry which is preliminary data.</text>
</comment>
<keyword evidence="4" id="KW-1185">Reference proteome</keyword>
<gene>
    <name evidence="3" type="ORF">GE061_008456</name>
</gene>
<dbReference type="SUPFAM" id="SSF53474">
    <property type="entry name" value="alpha/beta-Hydrolases"/>
    <property type="match status" value="1"/>
</dbReference>
<feature type="domain" description="Carboxylesterase type B" evidence="2">
    <location>
        <begin position="42"/>
        <end position="534"/>
    </location>
</feature>
<dbReference type="OrthoDB" id="8174896at2759"/>
<keyword evidence="1" id="KW-0325">Glycoprotein</keyword>
<dbReference type="Gene3D" id="3.40.50.1820">
    <property type="entry name" value="alpha/beta hydrolase"/>
    <property type="match status" value="1"/>
</dbReference>
<name>A0A8S9WR52_APOLU</name>
<dbReference type="Proteomes" id="UP000466442">
    <property type="component" value="Linkage Group LG16"/>
</dbReference>
<proteinExistence type="predicted"/>
<reference evidence="3" key="1">
    <citation type="journal article" date="2021" name="Mol. Ecol. Resour.">
        <title>Apolygus lucorum genome provides insights into omnivorousness and mesophyll feeding.</title>
        <authorList>
            <person name="Liu Y."/>
            <person name="Liu H."/>
            <person name="Wang H."/>
            <person name="Huang T."/>
            <person name="Liu B."/>
            <person name="Yang B."/>
            <person name="Yin L."/>
            <person name="Li B."/>
            <person name="Zhang Y."/>
            <person name="Zhang S."/>
            <person name="Jiang F."/>
            <person name="Zhang X."/>
            <person name="Ren Y."/>
            <person name="Wang B."/>
            <person name="Wang S."/>
            <person name="Lu Y."/>
            <person name="Wu K."/>
            <person name="Fan W."/>
            <person name="Wang G."/>
        </authorList>
    </citation>
    <scope>NUCLEOTIDE SEQUENCE</scope>
    <source>
        <strain evidence="3">12Hb</strain>
    </source>
</reference>
<dbReference type="InterPro" id="IPR050309">
    <property type="entry name" value="Type-B_Carboxylest/Lipase"/>
</dbReference>
<sequence length="562" mass="62117">ATLGRKSANGRLLFSWVNGLQEFCGATFWGNHLLGQRGKPREVVETPSGSVSGYEGVSRDGRPYLAWTKIPYGKPPVGPLRLAAPEPIDKWEGVLNATELAPRCYQKVDMMPKKWVGQEDCLYVNVYKPKIDTKPLPVLVYVHGGAFFVGHPGPRKSPEYIMDEDVILVTIAYRLGALGFMSFNDKTLPGNFGMKDQALGIKWVKENIAAFGGDPESITTFGESAGGASSHSLLLSPLTRDIVSKSVAISGIVTKLWSFRRPETIAAVSRALAERNGCSQADSAEALSCLREIQDPSKFSNFGDLNQLEPAIPVGPIIEPEGPGAYAPYDLTETPSTKPLMITYSAGEYLLTEIPAAEMGLSKMKEIAENIDAYCQSYMKPSVTAEQLPVAAGKLREKYITHKDVREVTHEIAMIIQDSAFVYPAMTAAEYHKGPKWVYHLEHRGELSLFDTFWKNWNLTVPAHADDVFSLFNLREYVKDSKPEMNAEDTRVSKELVKYLANFAKYGNPTPEGSGFDWKAYNGNEILQIKTGGSVMADSSFVEQQKNIRGSWSDILGTTKWF</sequence>
<feature type="non-terminal residue" evidence="3">
    <location>
        <position position="1"/>
    </location>
</feature>
<dbReference type="PANTHER" id="PTHR11559">
    <property type="entry name" value="CARBOXYLESTERASE"/>
    <property type="match status" value="1"/>
</dbReference>
<evidence type="ECO:0000313" key="4">
    <source>
        <dbReference type="Proteomes" id="UP000466442"/>
    </source>
</evidence>
<dbReference type="PROSITE" id="PS00941">
    <property type="entry name" value="CARBOXYLESTERASE_B_2"/>
    <property type="match status" value="1"/>
</dbReference>
<evidence type="ECO:0000313" key="3">
    <source>
        <dbReference type="EMBL" id="KAF6198704.1"/>
    </source>
</evidence>
<organism evidence="3 4">
    <name type="scientific">Apolygus lucorum</name>
    <name type="common">Small green plant bug</name>
    <name type="synonym">Lygocoris lucorum</name>
    <dbReference type="NCBI Taxonomy" id="248454"/>
    <lineage>
        <taxon>Eukaryota</taxon>
        <taxon>Metazoa</taxon>
        <taxon>Ecdysozoa</taxon>
        <taxon>Arthropoda</taxon>
        <taxon>Hexapoda</taxon>
        <taxon>Insecta</taxon>
        <taxon>Pterygota</taxon>
        <taxon>Neoptera</taxon>
        <taxon>Paraneoptera</taxon>
        <taxon>Hemiptera</taxon>
        <taxon>Heteroptera</taxon>
        <taxon>Panheteroptera</taxon>
        <taxon>Cimicomorpha</taxon>
        <taxon>Miridae</taxon>
        <taxon>Mirini</taxon>
        <taxon>Apolygus</taxon>
    </lineage>
</organism>
<dbReference type="Pfam" id="PF00135">
    <property type="entry name" value="COesterase"/>
    <property type="match status" value="1"/>
</dbReference>
<dbReference type="AlphaFoldDB" id="A0A8S9WR52"/>
<dbReference type="InterPro" id="IPR002018">
    <property type="entry name" value="CarbesteraseB"/>
</dbReference>
<dbReference type="InterPro" id="IPR019819">
    <property type="entry name" value="Carboxylesterase_B_CS"/>
</dbReference>
<protein>
    <recommendedName>
        <fullName evidence="2">Carboxylesterase type B domain-containing protein</fullName>
    </recommendedName>
</protein>
<dbReference type="EMBL" id="WIXP02000016">
    <property type="protein sequence ID" value="KAF6198704.1"/>
    <property type="molecule type" value="Genomic_DNA"/>
</dbReference>
<evidence type="ECO:0000259" key="2">
    <source>
        <dbReference type="Pfam" id="PF00135"/>
    </source>
</evidence>
<accession>A0A8S9WR52</accession>
<dbReference type="InterPro" id="IPR029058">
    <property type="entry name" value="AB_hydrolase_fold"/>
</dbReference>